<dbReference type="InterPro" id="IPR056798">
    <property type="entry name" value="ADH_Fe_C"/>
</dbReference>
<protein>
    <submittedName>
        <fullName evidence="5">Alcohol dehydrogenase, class IV</fullName>
    </submittedName>
</protein>
<dbReference type="Proteomes" id="UP000192418">
    <property type="component" value="Unassembled WGS sequence"/>
</dbReference>
<dbReference type="GO" id="GO:0046872">
    <property type="term" value="F:metal ion binding"/>
    <property type="evidence" value="ECO:0007669"/>
    <property type="project" value="InterPro"/>
</dbReference>
<dbReference type="GO" id="GO:0004022">
    <property type="term" value="F:alcohol dehydrogenase (NAD+) activity"/>
    <property type="evidence" value="ECO:0007669"/>
    <property type="project" value="TreeGrafter"/>
</dbReference>
<keyword evidence="6" id="KW-1185">Reference proteome</keyword>
<feature type="domain" description="Fe-containing alcohol dehydrogenase-like C-terminal" evidence="4">
    <location>
        <begin position="186"/>
        <end position="380"/>
    </location>
</feature>
<sequence length="384" mass="40013">MKFSFSTPTTIYFGRKEAGRLGEVASGMGCNALLVSGSDTSRFNDIQVALGQNNICCTCFSQKGEPTVDQAEQGAKIAQSRGVDLVIAVGGGSVVDVGKAIAALATNPLPAMDYLEVIGKGKPLAAHPLPFVALPTTAGTGAEVTFNSVLAAPEHGVKVSLRSPFMAPDVAIVDPELSMGVSPVVTASSGMDALTQLMEAFISRFSNPLTDALCREGIKRVAASLKAAHDRGDDLAAREDMSLAALFSGVALANAKLGVVHGIAGPMGGMIPAPHGVICARLLGPCMAVNLTESSRDEAHGHVVKKLGEIASILTGNPGAAPWDAVQWIDNMVRYLPLPPLSRYGLNKVKCQQLSCQALKSSSMKGNPVPLTEKQLFDILMPHC</sequence>
<dbReference type="EMBL" id="FWXY01000023">
    <property type="protein sequence ID" value="SMD03657.1"/>
    <property type="molecule type" value="Genomic_DNA"/>
</dbReference>
<dbReference type="RefSeq" id="WP_084071186.1">
    <property type="nucleotide sequence ID" value="NZ_FWXY01000023.1"/>
</dbReference>
<dbReference type="AlphaFoldDB" id="A0A1W2E2F0"/>
<dbReference type="Gene3D" id="3.40.50.1970">
    <property type="match status" value="1"/>
</dbReference>
<dbReference type="PANTHER" id="PTHR11496">
    <property type="entry name" value="ALCOHOL DEHYDROGENASE"/>
    <property type="match status" value="1"/>
</dbReference>
<dbReference type="InterPro" id="IPR039697">
    <property type="entry name" value="Alcohol_dehydrogenase_Fe"/>
</dbReference>
<dbReference type="InterPro" id="IPR001670">
    <property type="entry name" value="ADH_Fe/GldA"/>
</dbReference>
<dbReference type="Gene3D" id="1.20.1090.10">
    <property type="entry name" value="Dehydroquinate synthase-like - alpha domain"/>
    <property type="match status" value="1"/>
</dbReference>
<evidence type="ECO:0000313" key="5">
    <source>
        <dbReference type="EMBL" id="SMD03657.1"/>
    </source>
</evidence>
<reference evidence="5 6" key="1">
    <citation type="submission" date="2017-04" db="EMBL/GenBank/DDBJ databases">
        <authorList>
            <person name="Afonso C.L."/>
            <person name="Miller P.J."/>
            <person name="Scott M.A."/>
            <person name="Spackman E."/>
            <person name="Goraichik I."/>
            <person name="Dimitrov K.M."/>
            <person name="Suarez D.L."/>
            <person name="Swayne D.E."/>
        </authorList>
    </citation>
    <scope>NUCLEOTIDE SEQUENCE [LARGE SCALE GENOMIC DNA]</scope>
    <source>
        <strain evidence="5 6">DSM 3385</strain>
    </source>
</reference>
<dbReference type="CDD" id="cd08183">
    <property type="entry name" value="Fe-ADH-like"/>
    <property type="match status" value="1"/>
</dbReference>
<evidence type="ECO:0000256" key="2">
    <source>
        <dbReference type="ARBA" id="ARBA00023002"/>
    </source>
</evidence>
<dbReference type="OrthoDB" id="9778433at2"/>
<organism evidence="5 6">
    <name type="scientific">Desulfocicer vacuolatum DSM 3385</name>
    <dbReference type="NCBI Taxonomy" id="1121400"/>
    <lineage>
        <taxon>Bacteria</taxon>
        <taxon>Pseudomonadati</taxon>
        <taxon>Thermodesulfobacteriota</taxon>
        <taxon>Desulfobacteria</taxon>
        <taxon>Desulfobacterales</taxon>
        <taxon>Desulfobacteraceae</taxon>
        <taxon>Desulfocicer</taxon>
    </lineage>
</organism>
<dbReference type="STRING" id="1121400.SAMN02746065_12315"/>
<dbReference type="PANTHER" id="PTHR11496:SF102">
    <property type="entry name" value="ALCOHOL DEHYDROGENASE 4"/>
    <property type="match status" value="1"/>
</dbReference>
<evidence type="ECO:0000256" key="1">
    <source>
        <dbReference type="ARBA" id="ARBA00007358"/>
    </source>
</evidence>
<feature type="domain" description="Alcohol dehydrogenase iron-type/glycerol dehydrogenase GldA" evidence="3">
    <location>
        <begin position="8"/>
        <end position="175"/>
    </location>
</feature>
<proteinExistence type="inferred from homology"/>
<evidence type="ECO:0000313" key="6">
    <source>
        <dbReference type="Proteomes" id="UP000192418"/>
    </source>
</evidence>
<dbReference type="FunFam" id="3.40.50.1970:FF:000003">
    <property type="entry name" value="Alcohol dehydrogenase, iron-containing"/>
    <property type="match status" value="1"/>
</dbReference>
<dbReference type="Pfam" id="PF25137">
    <property type="entry name" value="ADH_Fe_C"/>
    <property type="match status" value="1"/>
</dbReference>
<evidence type="ECO:0000259" key="4">
    <source>
        <dbReference type="Pfam" id="PF25137"/>
    </source>
</evidence>
<keyword evidence="2" id="KW-0560">Oxidoreductase</keyword>
<gene>
    <name evidence="5" type="ORF">SAMN02746065_12315</name>
</gene>
<evidence type="ECO:0000259" key="3">
    <source>
        <dbReference type="Pfam" id="PF00465"/>
    </source>
</evidence>
<dbReference type="SUPFAM" id="SSF56796">
    <property type="entry name" value="Dehydroquinate synthase-like"/>
    <property type="match status" value="1"/>
</dbReference>
<accession>A0A1W2E2F0</accession>
<comment type="similarity">
    <text evidence="1">Belongs to the iron-containing alcohol dehydrogenase family.</text>
</comment>
<dbReference type="Pfam" id="PF00465">
    <property type="entry name" value="Fe-ADH"/>
    <property type="match status" value="1"/>
</dbReference>
<name>A0A1W2E2F0_9BACT</name>